<reference evidence="3" key="2">
    <citation type="journal article" date="2021" name="PeerJ">
        <title>Extensive microbial diversity within the chicken gut microbiome revealed by metagenomics and culture.</title>
        <authorList>
            <person name="Gilroy R."/>
            <person name="Ravi A."/>
            <person name="Getino M."/>
            <person name="Pursley I."/>
            <person name="Horton D.L."/>
            <person name="Alikhan N.F."/>
            <person name="Baker D."/>
            <person name="Gharbi K."/>
            <person name="Hall N."/>
            <person name="Watson M."/>
            <person name="Adriaenssens E.M."/>
            <person name="Foster-Nyarko E."/>
            <person name="Jarju S."/>
            <person name="Secka A."/>
            <person name="Antonio M."/>
            <person name="Oren A."/>
            <person name="Chaudhuri R.R."/>
            <person name="La Ragione R."/>
            <person name="Hildebrand F."/>
            <person name="Pallen M.J."/>
        </authorList>
    </citation>
    <scope>NUCLEOTIDE SEQUENCE</scope>
    <source>
        <strain evidence="3">ChiGjej3B3-5194</strain>
    </source>
</reference>
<dbReference type="AlphaFoldDB" id="A0A9D1FF31"/>
<evidence type="ECO:0000256" key="1">
    <source>
        <dbReference type="SAM" id="MobiDB-lite"/>
    </source>
</evidence>
<accession>A0A9D1FF31</accession>
<keyword evidence="2" id="KW-0732">Signal</keyword>
<proteinExistence type="predicted"/>
<organism evidence="3 4">
    <name type="scientific">Candidatus Enterousia intestinigallinarum</name>
    <dbReference type="NCBI Taxonomy" id="2840790"/>
    <lineage>
        <taxon>Bacteria</taxon>
        <taxon>Pseudomonadati</taxon>
        <taxon>Pseudomonadota</taxon>
        <taxon>Alphaproteobacteria</taxon>
        <taxon>Candidatus Enterousia</taxon>
    </lineage>
</organism>
<evidence type="ECO:0000313" key="3">
    <source>
        <dbReference type="EMBL" id="HIS70411.1"/>
    </source>
</evidence>
<gene>
    <name evidence="3" type="ORF">IAD02_00260</name>
</gene>
<feature type="chain" id="PRO_5039511153" evidence="2">
    <location>
        <begin position="20"/>
        <end position="483"/>
    </location>
</feature>
<dbReference type="Proteomes" id="UP000886742">
    <property type="component" value="Unassembled WGS sequence"/>
</dbReference>
<reference evidence="3" key="1">
    <citation type="submission" date="2020-10" db="EMBL/GenBank/DDBJ databases">
        <authorList>
            <person name="Gilroy R."/>
        </authorList>
    </citation>
    <scope>NUCLEOTIDE SEQUENCE</scope>
    <source>
        <strain evidence="3">ChiGjej3B3-5194</strain>
    </source>
</reference>
<sequence length="483" mass="52186">MRHIAISVISLFIVLPASAAARLPVVNLAAGGVSARAAFGEDVTEKSTSAPSKRVQPVVASNTQGTSAGDAVKSEKSNRNVVARAAAPRASVVTAKPVQTDSGEQIIASADVLSPRRPSADLWARTSSVSNTSDEIVPLRLPTPDEFAVFRSDSVLPEESLDSKPSDASPRVASTVSVPASDVRARSASVSQAASAPLSELDAQIARLNELQRRADESVRDDVIAPAVPRVVSETRGVVSRPATVARSANDEPAVAARSTTDEDVKLSRMVVPMDDLSDDVVVRAVQRAESPRIATVRNDMTQMSPSELRRAFRKTFLSENKHLSTFQIDDRFDVASDMTANAAGFTSARDLSEAGGIRPLEIKIKFRNEDAALSRDNYNLLTEYAGIVLSNPTRAVQVSIPQNVTTDSDARKLAARRLAIIEQVLRDNGISEQRILPVLSQRDEEGLVLRMISLDQYETLTKQQRDIFGDTVSKKTYRSMSW</sequence>
<feature type="region of interest" description="Disordered" evidence="1">
    <location>
        <begin position="47"/>
        <end position="79"/>
    </location>
</feature>
<evidence type="ECO:0000256" key="2">
    <source>
        <dbReference type="SAM" id="SignalP"/>
    </source>
</evidence>
<name>A0A9D1FF31_9PROT</name>
<feature type="signal peptide" evidence="2">
    <location>
        <begin position="1"/>
        <end position="19"/>
    </location>
</feature>
<dbReference type="EMBL" id="DVJI01000002">
    <property type="protein sequence ID" value="HIS70411.1"/>
    <property type="molecule type" value="Genomic_DNA"/>
</dbReference>
<evidence type="ECO:0000313" key="4">
    <source>
        <dbReference type="Proteomes" id="UP000886742"/>
    </source>
</evidence>
<protein>
    <submittedName>
        <fullName evidence="3">Uncharacterized protein</fullName>
    </submittedName>
</protein>
<comment type="caution">
    <text evidence="3">The sequence shown here is derived from an EMBL/GenBank/DDBJ whole genome shotgun (WGS) entry which is preliminary data.</text>
</comment>